<keyword evidence="4" id="KW-1185">Reference proteome</keyword>
<dbReference type="HOGENOM" id="CLU_893228_0_0_11"/>
<feature type="compositionally biased region" description="Basic residues" evidence="1">
    <location>
        <begin position="225"/>
        <end position="235"/>
    </location>
</feature>
<feature type="region of interest" description="Disordered" evidence="1">
    <location>
        <begin position="55"/>
        <end position="76"/>
    </location>
</feature>
<evidence type="ECO:0000313" key="3">
    <source>
        <dbReference type="EMBL" id="ABM07094.1"/>
    </source>
</evidence>
<accession>A1R3B5</accession>
<reference evidence="3 4" key="1">
    <citation type="journal article" date="2006" name="PLoS Genet.">
        <title>Secrets of soil survival revealed by the genome sequence of Arthrobacter aurescens TC1.</title>
        <authorList>
            <person name="Mongodin E.F."/>
            <person name="Shapir N."/>
            <person name="Daugherty S.C."/>
            <person name="DeBoy R.T."/>
            <person name="Emerson J.B."/>
            <person name="Shvartzbeyn A."/>
            <person name="Radune D."/>
            <person name="Vamathevan J."/>
            <person name="Riggs F."/>
            <person name="Grinberg V."/>
            <person name="Khouri H."/>
            <person name="Wackett L.P."/>
            <person name="Nelson K.E."/>
            <person name="Sadowsky M.J."/>
        </authorList>
    </citation>
    <scope>NUCLEOTIDE SEQUENCE [LARGE SCALE GENOMIC DNA]</scope>
    <source>
        <strain evidence="3 4">TC1</strain>
    </source>
</reference>
<feature type="transmembrane region" description="Helical" evidence="2">
    <location>
        <begin position="115"/>
        <end position="135"/>
    </location>
</feature>
<feature type="region of interest" description="Disordered" evidence="1">
    <location>
        <begin position="194"/>
        <end position="245"/>
    </location>
</feature>
<feature type="transmembrane region" description="Helical" evidence="2">
    <location>
        <begin position="141"/>
        <end position="162"/>
    </location>
</feature>
<gene>
    <name evidence="3" type="ordered locus">AAur_0937</name>
</gene>
<evidence type="ECO:0000256" key="1">
    <source>
        <dbReference type="SAM" id="MobiDB-lite"/>
    </source>
</evidence>
<dbReference type="EMBL" id="CP000474">
    <property type="protein sequence ID" value="ABM07094.1"/>
    <property type="molecule type" value="Genomic_DNA"/>
</dbReference>
<sequence>MVFHLVRPGSKRICGENSDWGSRRHWSDHRGADDHQPCLPDQVHVRSAAIHLRQGRTQGCGPTEPRNAGGSWRRRHSDRCRHNRAGTNPCLGGYLAAGQHSAAYYRDQIPFHRTVMAVSVAVPALAALVSGYSVLARPRNTFGGITGAVVVVICLTAAVLCWRLGTEAVRRSTHWAEHTTGQWQTAGNPCGHSSPIASCPPLDPEADSEGARTAPGHPPDCDRRAIRRKSRKPSKNRSSGLISHEGRANIGMGFEIAGFLSRPHLSPSSDRRPMLQFPSTHKPRYNDFSIKASSHETIRDAGERAPFSAQQ</sequence>
<dbReference type="KEGG" id="aau:AAur_0937"/>
<dbReference type="AlphaFoldDB" id="A1R3B5"/>
<proteinExistence type="predicted"/>
<organism evidence="3 4">
    <name type="scientific">Paenarthrobacter aurescens (strain TC1)</name>
    <dbReference type="NCBI Taxonomy" id="290340"/>
    <lineage>
        <taxon>Bacteria</taxon>
        <taxon>Bacillati</taxon>
        <taxon>Actinomycetota</taxon>
        <taxon>Actinomycetes</taxon>
        <taxon>Micrococcales</taxon>
        <taxon>Micrococcaceae</taxon>
        <taxon>Paenarthrobacter</taxon>
    </lineage>
</organism>
<name>A1R3B5_PAEAT</name>
<feature type="region of interest" description="Disordered" evidence="1">
    <location>
        <begin position="264"/>
        <end position="311"/>
    </location>
</feature>
<protein>
    <submittedName>
        <fullName evidence="3">Uncharacterized protein</fullName>
    </submittedName>
</protein>
<evidence type="ECO:0000256" key="2">
    <source>
        <dbReference type="SAM" id="Phobius"/>
    </source>
</evidence>
<keyword evidence="2" id="KW-0472">Membrane</keyword>
<dbReference type="STRING" id="290340.AAur_0937"/>
<evidence type="ECO:0000313" key="4">
    <source>
        <dbReference type="Proteomes" id="UP000000637"/>
    </source>
</evidence>
<dbReference type="Proteomes" id="UP000000637">
    <property type="component" value="Chromosome"/>
</dbReference>
<feature type="compositionally biased region" description="Basic and acidic residues" evidence="1">
    <location>
        <begin position="293"/>
        <end position="303"/>
    </location>
</feature>
<keyword evidence="2" id="KW-1133">Transmembrane helix</keyword>
<keyword evidence="2" id="KW-0812">Transmembrane</keyword>